<evidence type="ECO:0000313" key="9">
    <source>
        <dbReference type="EMBL" id="VAW99708.1"/>
    </source>
</evidence>
<evidence type="ECO:0000256" key="4">
    <source>
        <dbReference type="ARBA" id="ARBA00022741"/>
    </source>
</evidence>
<dbReference type="Gene3D" id="3.30.70.560">
    <property type="entry name" value="7,8-Dihydro-6-hydroxymethylpterin-pyrophosphokinase HPPK"/>
    <property type="match status" value="1"/>
</dbReference>
<name>A0A3B1A1T7_9ZZZZ</name>
<dbReference type="GO" id="GO:0046654">
    <property type="term" value="P:tetrahydrofolate biosynthetic process"/>
    <property type="evidence" value="ECO:0007669"/>
    <property type="project" value="UniProtKB-UniPathway"/>
</dbReference>
<dbReference type="AlphaFoldDB" id="A0A3B1A1T7"/>
<gene>
    <name evidence="9" type="ORF">MNBD_GAMMA19-1069</name>
</gene>
<keyword evidence="5 9" id="KW-0418">Kinase</keyword>
<dbReference type="GO" id="GO:0003848">
    <property type="term" value="F:2-amino-4-hydroxy-6-hydroxymethyldihydropteridine diphosphokinase activity"/>
    <property type="evidence" value="ECO:0007669"/>
    <property type="project" value="UniProtKB-EC"/>
</dbReference>
<proteinExistence type="predicted"/>
<dbReference type="CDD" id="cd00483">
    <property type="entry name" value="HPPK"/>
    <property type="match status" value="1"/>
</dbReference>
<evidence type="ECO:0000259" key="8">
    <source>
        <dbReference type="PROSITE" id="PS00794"/>
    </source>
</evidence>
<dbReference type="GO" id="GO:0005524">
    <property type="term" value="F:ATP binding"/>
    <property type="evidence" value="ECO:0007669"/>
    <property type="project" value="UniProtKB-KW"/>
</dbReference>
<evidence type="ECO:0000256" key="1">
    <source>
        <dbReference type="ARBA" id="ARBA00005051"/>
    </source>
</evidence>
<dbReference type="EC" id="2.7.6.3" evidence="2"/>
<evidence type="ECO:0000256" key="6">
    <source>
        <dbReference type="ARBA" id="ARBA00022840"/>
    </source>
</evidence>
<accession>A0A3B1A1T7</accession>
<reference evidence="9" key="1">
    <citation type="submission" date="2018-06" db="EMBL/GenBank/DDBJ databases">
        <authorList>
            <person name="Zhirakovskaya E."/>
        </authorList>
    </citation>
    <scope>NUCLEOTIDE SEQUENCE</scope>
</reference>
<dbReference type="PROSITE" id="PS00794">
    <property type="entry name" value="HPPK"/>
    <property type="match status" value="1"/>
</dbReference>
<dbReference type="GO" id="GO:0016301">
    <property type="term" value="F:kinase activity"/>
    <property type="evidence" value="ECO:0007669"/>
    <property type="project" value="UniProtKB-KW"/>
</dbReference>
<keyword evidence="6" id="KW-0067">ATP-binding</keyword>
<dbReference type="PANTHER" id="PTHR43071">
    <property type="entry name" value="2-AMINO-4-HYDROXY-6-HYDROXYMETHYLDIHYDROPTERIDINE PYROPHOSPHOKINASE"/>
    <property type="match status" value="1"/>
</dbReference>
<evidence type="ECO:0000256" key="3">
    <source>
        <dbReference type="ARBA" id="ARBA00022679"/>
    </source>
</evidence>
<keyword evidence="4" id="KW-0547">Nucleotide-binding</keyword>
<comment type="pathway">
    <text evidence="1">Cofactor biosynthesis; tetrahydrofolate biosynthesis; 2-amino-4-hydroxy-6-hydroxymethyl-7,8-dihydropteridine diphosphate from 7,8-dihydroneopterin triphosphate: step 4/4.</text>
</comment>
<dbReference type="SUPFAM" id="SSF55083">
    <property type="entry name" value="6-hydroxymethyl-7,8-dihydropterin pyrophosphokinase, HPPK"/>
    <property type="match status" value="1"/>
</dbReference>
<dbReference type="InterPro" id="IPR000550">
    <property type="entry name" value="Hppk"/>
</dbReference>
<evidence type="ECO:0000256" key="2">
    <source>
        <dbReference type="ARBA" id="ARBA00013253"/>
    </source>
</evidence>
<feature type="domain" description="7,8-dihydro-6-hydroxymethylpterin-pyrophosphokinase" evidence="8">
    <location>
        <begin position="92"/>
        <end position="103"/>
    </location>
</feature>
<dbReference type="GO" id="GO:0046656">
    <property type="term" value="P:folic acid biosynthetic process"/>
    <property type="evidence" value="ECO:0007669"/>
    <property type="project" value="UniProtKB-KW"/>
</dbReference>
<organism evidence="9">
    <name type="scientific">hydrothermal vent metagenome</name>
    <dbReference type="NCBI Taxonomy" id="652676"/>
    <lineage>
        <taxon>unclassified sequences</taxon>
        <taxon>metagenomes</taxon>
        <taxon>ecological metagenomes</taxon>
    </lineage>
</organism>
<dbReference type="NCBIfam" id="TIGR01498">
    <property type="entry name" value="folK"/>
    <property type="match status" value="1"/>
</dbReference>
<dbReference type="UniPathway" id="UPA00077">
    <property type="reaction ID" value="UER00155"/>
</dbReference>
<dbReference type="Pfam" id="PF01288">
    <property type="entry name" value="HPPK"/>
    <property type="match status" value="1"/>
</dbReference>
<keyword evidence="7" id="KW-0289">Folate biosynthesis</keyword>
<protein>
    <recommendedName>
        <fullName evidence="2">2-amino-4-hydroxy-6-hydroxymethyldihydropteridine diphosphokinase</fullName>
        <ecNumber evidence="2">2.7.6.3</ecNumber>
    </recommendedName>
</protein>
<dbReference type="PANTHER" id="PTHR43071:SF1">
    <property type="entry name" value="2-AMINO-4-HYDROXY-6-HYDROXYMETHYLDIHYDROPTERIDINE PYROPHOSPHOKINASE"/>
    <property type="match status" value="1"/>
</dbReference>
<evidence type="ECO:0000256" key="7">
    <source>
        <dbReference type="ARBA" id="ARBA00022909"/>
    </source>
</evidence>
<dbReference type="InterPro" id="IPR035907">
    <property type="entry name" value="Hppk_sf"/>
</dbReference>
<sequence length="170" mass="18913">MTVAYVGLGSNLAQPEIQLRTALTELDALPQSRRLAHSSLYRSPPMPLPGQPNNQPDYLNAVAALDTGLSPMKLLVALQNLENQHHRQRAERWGPRTLDLDLLLFGDEIIDLPELTVPHPGLYERNFVLYPLAELLAEQAEQWLIPGRETLASLLAACPRGELEKLNSIP</sequence>
<keyword evidence="3 9" id="KW-0808">Transferase</keyword>
<evidence type="ECO:0000256" key="5">
    <source>
        <dbReference type="ARBA" id="ARBA00022777"/>
    </source>
</evidence>
<dbReference type="EMBL" id="UOFV01000186">
    <property type="protein sequence ID" value="VAW99708.1"/>
    <property type="molecule type" value="Genomic_DNA"/>
</dbReference>